<accession>A0A916N7Q3</accession>
<dbReference type="PANTHER" id="PTHR43856:SF1">
    <property type="entry name" value="MITOCHONDRIAL CARDIOLIPIN HYDROLASE"/>
    <property type="match status" value="1"/>
</dbReference>
<evidence type="ECO:0000256" key="5">
    <source>
        <dbReference type="ARBA" id="ARBA00022963"/>
    </source>
</evidence>
<keyword evidence="9" id="KW-1185">Reference proteome</keyword>
<dbReference type="InterPro" id="IPR025202">
    <property type="entry name" value="PLD-like_dom"/>
</dbReference>
<dbReference type="EMBL" id="CAJRAF010000004">
    <property type="protein sequence ID" value="CAG5017977.1"/>
    <property type="molecule type" value="Genomic_DNA"/>
</dbReference>
<dbReference type="RefSeq" id="WP_215242201.1">
    <property type="nucleotide sequence ID" value="NZ_CAJRAF010000004.1"/>
</dbReference>
<evidence type="ECO:0000256" key="4">
    <source>
        <dbReference type="ARBA" id="ARBA00022801"/>
    </source>
</evidence>
<organism evidence="8 9">
    <name type="scientific">Dyadobacter helix</name>
    <dbReference type="NCBI Taxonomy" id="2822344"/>
    <lineage>
        <taxon>Bacteria</taxon>
        <taxon>Pseudomonadati</taxon>
        <taxon>Bacteroidota</taxon>
        <taxon>Cytophagia</taxon>
        <taxon>Cytophagales</taxon>
        <taxon>Spirosomataceae</taxon>
        <taxon>Dyadobacter</taxon>
    </lineage>
</organism>
<gene>
    <name evidence="8" type="ORF">DYBT9275_05884</name>
</gene>
<dbReference type="GO" id="GO:0016042">
    <property type="term" value="P:lipid catabolic process"/>
    <property type="evidence" value="ECO:0007669"/>
    <property type="project" value="UniProtKB-KW"/>
</dbReference>
<comment type="catalytic activity">
    <reaction evidence="1">
        <text>a 1,2-diacyl-sn-glycero-3-phosphocholine + H2O = a 1,2-diacyl-sn-glycero-3-phosphate + choline + H(+)</text>
        <dbReference type="Rhea" id="RHEA:14445"/>
        <dbReference type="ChEBI" id="CHEBI:15354"/>
        <dbReference type="ChEBI" id="CHEBI:15377"/>
        <dbReference type="ChEBI" id="CHEBI:15378"/>
        <dbReference type="ChEBI" id="CHEBI:57643"/>
        <dbReference type="ChEBI" id="CHEBI:58608"/>
        <dbReference type="EC" id="3.1.4.4"/>
    </reaction>
</comment>
<dbReference type="SUPFAM" id="SSF56024">
    <property type="entry name" value="Phospholipase D/nuclease"/>
    <property type="match status" value="2"/>
</dbReference>
<dbReference type="GO" id="GO:0004630">
    <property type="term" value="F:phospholipase D activity"/>
    <property type="evidence" value="ECO:0007669"/>
    <property type="project" value="UniProtKB-EC"/>
</dbReference>
<keyword evidence="4" id="KW-0378">Hydrolase</keyword>
<proteinExistence type="inferred from homology"/>
<dbReference type="Proteomes" id="UP000680038">
    <property type="component" value="Unassembled WGS sequence"/>
</dbReference>
<keyword evidence="6" id="KW-0443">Lipid metabolism</keyword>
<evidence type="ECO:0000313" key="8">
    <source>
        <dbReference type="EMBL" id="CAG5017977.1"/>
    </source>
</evidence>
<name>A0A916N7Q3_9BACT</name>
<evidence type="ECO:0000256" key="6">
    <source>
        <dbReference type="ARBA" id="ARBA00023098"/>
    </source>
</evidence>
<dbReference type="CDD" id="cd09172">
    <property type="entry name" value="PLDc_Nuc_like_unchar1_1"/>
    <property type="match status" value="1"/>
</dbReference>
<evidence type="ECO:0000259" key="7">
    <source>
        <dbReference type="PROSITE" id="PS50035"/>
    </source>
</evidence>
<evidence type="ECO:0000313" key="9">
    <source>
        <dbReference type="Proteomes" id="UP000680038"/>
    </source>
</evidence>
<reference evidence="8" key="1">
    <citation type="submission" date="2021-04" db="EMBL/GenBank/DDBJ databases">
        <authorList>
            <person name="Rodrigo-Torres L."/>
            <person name="Arahal R. D."/>
            <person name="Lucena T."/>
        </authorList>
    </citation>
    <scope>NUCLEOTIDE SEQUENCE</scope>
    <source>
        <strain evidence="8">CECT 9275</strain>
    </source>
</reference>
<dbReference type="InterPro" id="IPR001736">
    <property type="entry name" value="PLipase_D/transphosphatidylase"/>
</dbReference>
<dbReference type="Pfam" id="PF13091">
    <property type="entry name" value="PLDc_2"/>
    <property type="match status" value="2"/>
</dbReference>
<dbReference type="InterPro" id="IPR051406">
    <property type="entry name" value="PLD_domain"/>
</dbReference>
<dbReference type="EC" id="3.1.4.4" evidence="3"/>
<dbReference type="PANTHER" id="PTHR43856">
    <property type="entry name" value="CARDIOLIPIN HYDROLASE"/>
    <property type="match status" value="1"/>
</dbReference>
<sequence length="570" mass="65159">MRNRIQKDGLTINAIAGTYVVFLGLDLDQQKSKQFRGFAIKRLDHLDGEITWLRGMKTFEKTEPHPAPGETFSSLRHPIQGFQWADYSAKPGIDYTYYVHCMYGNPESLESRIDAEISVTTEVETGPTHSVFFNRGSVATQEYARRFQNKIPKIAGPGAYEWLSRGLIEALIKFIGRAQSGYALHGAVYEFQYPAVLDAIREASLRGAEISILFDDVEAHDKEGKPTGPWVRNREEIKKAGIEDLCSGRKQAKLMHNKFFVLSKGKKKIAVWTGSTNLTENGIFGHSNLGHIVEDEDVANSFMQYWERLSADPLVAKPYRDENMKASPVPKVLNNGTVTIFSPRGTGLDSLEWYAKIAAQAKNGLFMTFAFGMHEKFKEVFRTKDEMLRMALLEKAFASPNVKERDEKDVQQIRNLPNVVVALGNRIVTNAFDRWLKEMYTVDGRGKHVYWIHTKYMLVDPLGDEPIVVSGSANFSKASTDTNDENMLIIMGDKRIADIYFGEYIRLFSHYSFREAVKWAMEKKKLGKPELWTPQFLDTNDAWMEDYYDQKGRQPERYYRRVYFSGPMAI</sequence>
<feature type="domain" description="PLD phosphodiesterase" evidence="7">
    <location>
        <begin position="448"/>
        <end position="479"/>
    </location>
</feature>
<evidence type="ECO:0000256" key="2">
    <source>
        <dbReference type="ARBA" id="ARBA00008664"/>
    </source>
</evidence>
<dbReference type="Gene3D" id="3.30.870.10">
    <property type="entry name" value="Endonuclease Chain A"/>
    <property type="match status" value="2"/>
</dbReference>
<evidence type="ECO:0000256" key="3">
    <source>
        <dbReference type="ARBA" id="ARBA00012027"/>
    </source>
</evidence>
<dbReference type="GO" id="GO:0016891">
    <property type="term" value="F:RNA endonuclease activity producing 5'-phosphomonoesters, hydrolytic mechanism"/>
    <property type="evidence" value="ECO:0007669"/>
    <property type="project" value="TreeGrafter"/>
</dbReference>
<comment type="caution">
    <text evidence="8">The sequence shown here is derived from an EMBL/GenBank/DDBJ whole genome shotgun (WGS) entry which is preliminary data.</text>
</comment>
<comment type="similarity">
    <text evidence="2">Belongs to the phospholipase D family.</text>
</comment>
<evidence type="ECO:0000256" key="1">
    <source>
        <dbReference type="ARBA" id="ARBA00000798"/>
    </source>
</evidence>
<protein>
    <recommendedName>
        <fullName evidence="3">phospholipase D</fullName>
        <ecNumber evidence="3">3.1.4.4</ecNumber>
    </recommendedName>
</protein>
<dbReference type="PROSITE" id="PS50035">
    <property type="entry name" value="PLD"/>
    <property type="match status" value="1"/>
</dbReference>
<dbReference type="AlphaFoldDB" id="A0A916N7Q3"/>
<dbReference type="GO" id="GO:0006793">
    <property type="term" value="P:phosphorus metabolic process"/>
    <property type="evidence" value="ECO:0007669"/>
    <property type="project" value="UniProtKB-ARBA"/>
</dbReference>
<keyword evidence="5" id="KW-0442">Lipid degradation</keyword>